<dbReference type="Gene3D" id="3.40.50.1820">
    <property type="entry name" value="alpha/beta hydrolase"/>
    <property type="match status" value="1"/>
</dbReference>
<gene>
    <name evidence="2" type="ORF">DYB26_004445</name>
</gene>
<dbReference type="Proteomes" id="UP000286510">
    <property type="component" value="Unassembled WGS sequence"/>
</dbReference>
<feature type="compositionally biased region" description="Low complexity" evidence="1">
    <location>
        <begin position="13"/>
        <end position="22"/>
    </location>
</feature>
<dbReference type="EMBL" id="QUTF01024948">
    <property type="protein sequence ID" value="RHY84241.1"/>
    <property type="molecule type" value="Genomic_DNA"/>
</dbReference>
<dbReference type="AlphaFoldDB" id="A0A3R7B833"/>
<proteinExistence type="predicted"/>
<evidence type="ECO:0000313" key="3">
    <source>
        <dbReference type="Proteomes" id="UP000286510"/>
    </source>
</evidence>
<dbReference type="InterPro" id="IPR029058">
    <property type="entry name" value="AB_hydrolase_fold"/>
</dbReference>
<evidence type="ECO:0000256" key="1">
    <source>
        <dbReference type="SAM" id="MobiDB-lite"/>
    </source>
</evidence>
<evidence type="ECO:0008006" key="4">
    <source>
        <dbReference type="Google" id="ProtNLM"/>
    </source>
</evidence>
<evidence type="ECO:0000313" key="2">
    <source>
        <dbReference type="EMBL" id="RHY84241.1"/>
    </source>
</evidence>
<reference evidence="2 3" key="1">
    <citation type="submission" date="2018-08" db="EMBL/GenBank/DDBJ databases">
        <title>Aphanomyces genome sequencing and annotation.</title>
        <authorList>
            <person name="Minardi D."/>
            <person name="Oidtmann B."/>
            <person name="Van Der Giezen M."/>
            <person name="Studholme D.J."/>
        </authorList>
    </citation>
    <scope>NUCLEOTIDE SEQUENCE [LARGE SCALE GENOMIC DNA]</scope>
    <source>
        <strain evidence="2 3">FDL457</strain>
    </source>
</reference>
<sequence length="148" mass="16319">MAAQLAPRPKPTRTPTLSPSTTTSWLTSALRLNKSYCTAKAVGQNHVITIPRSTDSKNHLVCSRCLACLDVYPNVDRIQHVRCRTLIIHGVEDMEIPISHGHGLLQALPVECQAVPYWVPDRGHNDIGETAACRPAYVEHVAAYLETL</sequence>
<organism evidence="2 3">
    <name type="scientific">Aphanomyces astaci</name>
    <name type="common">Crayfish plague agent</name>
    <dbReference type="NCBI Taxonomy" id="112090"/>
    <lineage>
        <taxon>Eukaryota</taxon>
        <taxon>Sar</taxon>
        <taxon>Stramenopiles</taxon>
        <taxon>Oomycota</taxon>
        <taxon>Saprolegniomycetes</taxon>
        <taxon>Saprolegniales</taxon>
        <taxon>Verrucalvaceae</taxon>
        <taxon>Aphanomyces</taxon>
    </lineage>
</organism>
<dbReference type="SUPFAM" id="SSF53474">
    <property type="entry name" value="alpha/beta-Hydrolases"/>
    <property type="match status" value="1"/>
</dbReference>
<name>A0A3R7B833_APHAT</name>
<protein>
    <recommendedName>
        <fullName evidence="4">Peptidase S9 prolyl oligopeptidase catalytic domain-containing protein</fullName>
    </recommendedName>
</protein>
<feature type="region of interest" description="Disordered" evidence="1">
    <location>
        <begin position="1"/>
        <end position="22"/>
    </location>
</feature>
<accession>A0A3R7B833</accession>
<comment type="caution">
    <text evidence="2">The sequence shown here is derived from an EMBL/GenBank/DDBJ whole genome shotgun (WGS) entry which is preliminary data.</text>
</comment>
<dbReference type="VEuPathDB" id="FungiDB:H257_01544"/>